<name>A0A9W9GN75_9EURO</name>
<evidence type="ECO:0000313" key="2">
    <source>
        <dbReference type="EMBL" id="KAJ5124499.1"/>
    </source>
</evidence>
<dbReference type="OrthoDB" id="4368291at2759"/>
<sequence>MSEMPITPKVPTDSPYAIDAEKFGKTIDTLKAENQTEVRLNGYITCVLRGWRMMGIQDIALWNDFRDEFNGWTPETFKVPNKTALKLLRMHLTTHGAAQVEVKTMRGDTGDHLNVPPKWDRSQTPEVRDPIRENTEDHTKNNPDDFNFECEHGEYRGNSPEPLWSKMLENVVKQHIHCKDDPAEELQQNPPSDSTDYVSPESDPTSSEYQKSSSPIESSTAPARRVPTRSQGNCTQLDLKDRMGSPDSSGSESDPAAPAQDPAAAAIRAEFRELRRLYTFCQWKANEDVRHINMSMPPIPIPEDGATNARKRRAIW</sequence>
<reference evidence="2" key="2">
    <citation type="journal article" date="2023" name="IMA Fungus">
        <title>Comparative genomic study of the Penicillium genus elucidates a diverse pangenome and 15 lateral gene transfer events.</title>
        <authorList>
            <person name="Petersen C."/>
            <person name="Sorensen T."/>
            <person name="Nielsen M.R."/>
            <person name="Sondergaard T.E."/>
            <person name="Sorensen J.L."/>
            <person name="Fitzpatrick D.A."/>
            <person name="Frisvad J.C."/>
            <person name="Nielsen K.L."/>
        </authorList>
    </citation>
    <scope>NUCLEOTIDE SEQUENCE</scope>
    <source>
        <strain evidence="2">IBT 22155</strain>
    </source>
</reference>
<organism evidence="2 3">
    <name type="scientific">Penicillium bovifimosum</name>
    <dbReference type="NCBI Taxonomy" id="126998"/>
    <lineage>
        <taxon>Eukaryota</taxon>
        <taxon>Fungi</taxon>
        <taxon>Dikarya</taxon>
        <taxon>Ascomycota</taxon>
        <taxon>Pezizomycotina</taxon>
        <taxon>Eurotiomycetes</taxon>
        <taxon>Eurotiomycetidae</taxon>
        <taxon>Eurotiales</taxon>
        <taxon>Aspergillaceae</taxon>
        <taxon>Penicillium</taxon>
    </lineage>
</organism>
<keyword evidence="3" id="KW-1185">Reference proteome</keyword>
<feature type="region of interest" description="Disordered" evidence="1">
    <location>
        <begin position="107"/>
        <end position="147"/>
    </location>
</feature>
<dbReference type="GeneID" id="81408238"/>
<dbReference type="AlphaFoldDB" id="A0A9W9GN75"/>
<proteinExistence type="predicted"/>
<dbReference type="Proteomes" id="UP001149079">
    <property type="component" value="Unassembled WGS sequence"/>
</dbReference>
<feature type="compositionally biased region" description="Basic and acidic residues" evidence="1">
    <location>
        <begin position="118"/>
        <end position="147"/>
    </location>
</feature>
<feature type="compositionally biased region" description="Polar residues" evidence="1">
    <location>
        <begin position="186"/>
        <end position="221"/>
    </location>
</feature>
<accession>A0A9W9GN75</accession>
<feature type="region of interest" description="Disordered" evidence="1">
    <location>
        <begin position="182"/>
        <end position="263"/>
    </location>
</feature>
<gene>
    <name evidence="2" type="ORF">N7515_008324</name>
</gene>
<evidence type="ECO:0000256" key="1">
    <source>
        <dbReference type="SAM" id="MobiDB-lite"/>
    </source>
</evidence>
<reference evidence="2" key="1">
    <citation type="submission" date="2022-11" db="EMBL/GenBank/DDBJ databases">
        <authorList>
            <person name="Petersen C."/>
        </authorList>
    </citation>
    <scope>NUCLEOTIDE SEQUENCE</scope>
    <source>
        <strain evidence="2">IBT 22155</strain>
    </source>
</reference>
<feature type="compositionally biased region" description="Low complexity" evidence="1">
    <location>
        <begin position="245"/>
        <end position="263"/>
    </location>
</feature>
<comment type="caution">
    <text evidence="2">The sequence shown here is derived from an EMBL/GenBank/DDBJ whole genome shotgun (WGS) entry which is preliminary data.</text>
</comment>
<dbReference type="EMBL" id="JAPQKL010000006">
    <property type="protein sequence ID" value="KAJ5124499.1"/>
    <property type="molecule type" value="Genomic_DNA"/>
</dbReference>
<protein>
    <submittedName>
        <fullName evidence="2">Uncharacterized protein</fullName>
    </submittedName>
</protein>
<evidence type="ECO:0000313" key="3">
    <source>
        <dbReference type="Proteomes" id="UP001149079"/>
    </source>
</evidence>
<dbReference type="RefSeq" id="XP_056518898.1">
    <property type="nucleotide sequence ID" value="XM_056669068.1"/>
</dbReference>